<accession>A0A8H5QTT1</accession>
<organism evidence="1 2">
    <name type="scientific">Fusarium tjaetaba</name>
    <dbReference type="NCBI Taxonomy" id="1567544"/>
    <lineage>
        <taxon>Eukaryota</taxon>
        <taxon>Fungi</taxon>
        <taxon>Dikarya</taxon>
        <taxon>Ascomycota</taxon>
        <taxon>Pezizomycotina</taxon>
        <taxon>Sordariomycetes</taxon>
        <taxon>Hypocreomycetidae</taxon>
        <taxon>Hypocreales</taxon>
        <taxon>Nectriaceae</taxon>
        <taxon>Fusarium</taxon>
        <taxon>Fusarium fujikuroi species complex</taxon>
    </lineage>
</organism>
<evidence type="ECO:0000313" key="2">
    <source>
        <dbReference type="Proteomes" id="UP000530670"/>
    </source>
</evidence>
<dbReference type="AlphaFoldDB" id="A0A8H5QTT1"/>
<gene>
    <name evidence="1" type="ORF">FTJAE_11485</name>
</gene>
<dbReference type="EMBL" id="JAAQRI010000281">
    <property type="protein sequence ID" value="KAF5621144.1"/>
    <property type="molecule type" value="Genomic_DNA"/>
</dbReference>
<reference evidence="1 2" key="1">
    <citation type="submission" date="2020-05" db="EMBL/GenBank/DDBJ databases">
        <title>Identification and distribution of gene clusters putatively required for synthesis of sphingolipid metabolism inhibitors in phylogenetically diverse species of the filamentous fungus Fusarium.</title>
        <authorList>
            <person name="Kim H.-S."/>
            <person name="Busman M."/>
            <person name="Brown D.W."/>
            <person name="Divon H."/>
            <person name="Uhlig S."/>
            <person name="Proctor R.H."/>
        </authorList>
    </citation>
    <scope>NUCLEOTIDE SEQUENCE [LARGE SCALE GENOMIC DNA]</scope>
    <source>
        <strain evidence="1 2">NRRL 66243</strain>
    </source>
</reference>
<name>A0A8H5QTT1_9HYPO</name>
<comment type="caution">
    <text evidence="1">The sequence shown here is derived from an EMBL/GenBank/DDBJ whole genome shotgun (WGS) entry which is preliminary data.</text>
</comment>
<sequence>MDLDDIVKEVDGKLVTKIDIDPPTGWTNDFDAIKGYEWAEDGSIAEVIEGLHLKAKPKPLFGKENGDGQVIFQAGDELYLHYLDTEDVYRIKDYSDPELLVSVINDSRWDELELVDPRYSLAGDDPNTLL</sequence>
<dbReference type="RefSeq" id="XP_037201555.1">
    <property type="nucleotide sequence ID" value="XM_037344432.1"/>
</dbReference>
<dbReference type="OrthoDB" id="4678058at2759"/>
<evidence type="ECO:0000313" key="1">
    <source>
        <dbReference type="EMBL" id="KAF5621144.1"/>
    </source>
</evidence>
<dbReference type="GeneID" id="59296702"/>
<proteinExistence type="predicted"/>
<dbReference type="Proteomes" id="UP000530670">
    <property type="component" value="Unassembled WGS sequence"/>
</dbReference>
<keyword evidence="2" id="KW-1185">Reference proteome</keyword>
<protein>
    <submittedName>
        <fullName evidence="1">Uncharacterized protein</fullName>
    </submittedName>
</protein>